<dbReference type="SMART" id="SM00482">
    <property type="entry name" value="POLAc"/>
    <property type="match status" value="1"/>
</dbReference>
<dbReference type="InterPro" id="IPR002421">
    <property type="entry name" value="5-3_exonuclease"/>
</dbReference>
<keyword evidence="8 11" id="KW-0234">DNA repair</keyword>
<keyword evidence="15" id="KW-1185">Reference proteome</keyword>
<keyword evidence="11" id="KW-0540">Nuclease</keyword>
<evidence type="ECO:0000256" key="8">
    <source>
        <dbReference type="ARBA" id="ARBA00023204"/>
    </source>
</evidence>
<name>A0ABV1HWV0_9FIRM</name>
<keyword evidence="4 11" id="KW-0235">DNA replication</keyword>
<dbReference type="InterPro" id="IPR008918">
    <property type="entry name" value="HhH2"/>
</dbReference>
<comment type="function">
    <text evidence="11">In addition to polymerase activity, this DNA polymerase exhibits 5'-3' exonuclease activity.</text>
</comment>
<dbReference type="RefSeq" id="WP_349143515.1">
    <property type="nucleotide sequence ID" value="NZ_JBBMFC010000002.1"/>
</dbReference>
<dbReference type="PANTHER" id="PTHR10133">
    <property type="entry name" value="DNA POLYMERASE I"/>
    <property type="match status" value="1"/>
</dbReference>
<dbReference type="InterPro" id="IPR043502">
    <property type="entry name" value="DNA/RNA_pol_sf"/>
</dbReference>
<dbReference type="Pfam" id="PF01367">
    <property type="entry name" value="5_3_exonuc"/>
    <property type="match status" value="1"/>
</dbReference>
<evidence type="ECO:0000313" key="15">
    <source>
        <dbReference type="Proteomes" id="UP001470288"/>
    </source>
</evidence>
<evidence type="ECO:0000256" key="10">
    <source>
        <dbReference type="NCBIfam" id="TIGR00593"/>
    </source>
</evidence>
<dbReference type="InterPro" id="IPR020045">
    <property type="entry name" value="DNA_polI_H3TH"/>
</dbReference>
<dbReference type="EC" id="2.7.7.7" evidence="10 11"/>
<feature type="domain" description="DNA-directed DNA polymerase family A palm" evidence="13">
    <location>
        <begin position="601"/>
        <end position="807"/>
    </location>
</feature>
<organism evidence="14 15">
    <name type="scientific">Hominiventricola aquisgranensis</name>
    <dbReference type="NCBI Taxonomy" id="3133164"/>
    <lineage>
        <taxon>Bacteria</taxon>
        <taxon>Bacillati</taxon>
        <taxon>Bacillota</taxon>
        <taxon>Clostridia</taxon>
        <taxon>Lachnospirales</taxon>
        <taxon>Lachnospiraceae</taxon>
        <taxon>Hominiventricola</taxon>
    </lineage>
</organism>
<dbReference type="CDD" id="cd08637">
    <property type="entry name" value="DNA_pol_A_pol_I_C"/>
    <property type="match status" value="1"/>
</dbReference>
<dbReference type="SMART" id="SM00475">
    <property type="entry name" value="53EXOc"/>
    <property type="match status" value="1"/>
</dbReference>
<dbReference type="InterPro" id="IPR036397">
    <property type="entry name" value="RNaseH_sf"/>
</dbReference>
<gene>
    <name evidence="11 14" type="primary">polA</name>
    <name evidence="14" type="ORF">WMO62_01010</name>
</gene>
<evidence type="ECO:0000313" key="14">
    <source>
        <dbReference type="EMBL" id="MEQ2577416.1"/>
    </source>
</evidence>
<dbReference type="InterPro" id="IPR001098">
    <property type="entry name" value="DNA-dir_DNA_pol_A_palm_dom"/>
</dbReference>
<comment type="catalytic activity">
    <reaction evidence="9 11">
        <text>DNA(n) + a 2'-deoxyribonucleoside 5'-triphosphate = DNA(n+1) + diphosphate</text>
        <dbReference type="Rhea" id="RHEA:22508"/>
        <dbReference type="Rhea" id="RHEA-COMP:17339"/>
        <dbReference type="Rhea" id="RHEA-COMP:17340"/>
        <dbReference type="ChEBI" id="CHEBI:33019"/>
        <dbReference type="ChEBI" id="CHEBI:61560"/>
        <dbReference type="ChEBI" id="CHEBI:173112"/>
        <dbReference type="EC" id="2.7.7.7"/>
    </reaction>
</comment>
<evidence type="ECO:0000256" key="1">
    <source>
        <dbReference type="ARBA" id="ARBA00007705"/>
    </source>
</evidence>
<keyword evidence="11" id="KW-0269">Exonuclease</keyword>
<dbReference type="PROSITE" id="PS00447">
    <property type="entry name" value="DNA_POLYMERASE_A"/>
    <property type="match status" value="1"/>
</dbReference>
<evidence type="ECO:0000256" key="4">
    <source>
        <dbReference type="ARBA" id="ARBA00022705"/>
    </source>
</evidence>
<comment type="caution">
    <text evidence="14">The sequence shown here is derived from an EMBL/GenBank/DDBJ whole genome shotgun (WGS) entry which is preliminary data.</text>
</comment>
<dbReference type="Gene3D" id="3.40.50.1010">
    <property type="entry name" value="5'-nuclease"/>
    <property type="match status" value="1"/>
</dbReference>
<keyword evidence="5 11" id="KW-0227">DNA damage</keyword>
<reference evidence="14 15" key="1">
    <citation type="submission" date="2024-03" db="EMBL/GenBank/DDBJ databases">
        <title>Human intestinal bacterial collection.</title>
        <authorList>
            <person name="Pauvert C."/>
            <person name="Hitch T.C.A."/>
            <person name="Clavel T."/>
        </authorList>
    </citation>
    <scope>NUCLEOTIDE SEQUENCE [LARGE SCALE GENOMIC DNA]</scope>
    <source>
        <strain evidence="14 15">CLA-AA-H78B</strain>
    </source>
</reference>
<comment type="subunit">
    <text evidence="11">Single-chain monomer with multiple functions.</text>
</comment>
<dbReference type="SMART" id="SM00279">
    <property type="entry name" value="HhH2"/>
    <property type="match status" value="1"/>
</dbReference>
<dbReference type="InterPro" id="IPR036279">
    <property type="entry name" value="5-3_exonuclease_C_sf"/>
</dbReference>
<dbReference type="Proteomes" id="UP001470288">
    <property type="component" value="Unassembled WGS sequence"/>
</dbReference>
<keyword evidence="7 11" id="KW-0238">DNA-binding</keyword>
<evidence type="ECO:0000256" key="11">
    <source>
        <dbReference type="RuleBase" id="RU004460"/>
    </source>
</evidence>
<dbReference type="Gene3D" id="1.20.1060.10">
    <property type="entry name" value="Taq DNA Polymerase, Chain T, domain 4"/>
    <property type="match status" value="1"/>
</dbReference>
<evidence type="ECO:0000256" key="9">
    <source>
        <dbReference type="ARBA" id="ARBA00049244"/>
    </source>
</evidence>
<dbReference type="Gene3D" id="1.10.150.20">
    <property type="entry name" value="5' to 3' exonuclease, C-terminal subdomain"/>
    <property type="match status" value="2"/>
</dbReference>
<proteinExistence type="inferred from homology"/>
<evidence type="ECO:0000256" key="5">
    <source>
        <dbReference type="ARBA" id="ARBA00022763"/>
    </source>
</evidence>
<protein>
    <recommendedName>
        <fullName evidence="10 11">DNA polymerase I</fullName>
        <ecNumber evidence="10 11">2.7.7.7</ecNumber>
    </recommendedName>
</protein>
<dbReference type="NCBIfam" id="TIGR00593">
    <property type="entry name" value="pola"/>
    <property type="match status" value="1"/>
</dbReference>
<evidence type="ECO:0000259" key="13">
    <source>
        <dbReference type="SMART" id="SM00482"/>
    </source>
</evidence>
<dbReference type="InterPro" id="IPR002298">
    <property type="entry name" value="DNA_polymerase_A"/>
</dbReference>
<evidence type="ECO:0000259" key="12">
    <source>
        <dbReference type="SMART" id="SM00475"/>
    </source>
</evidence>
<dbReference type="InterPro" id="IPR029060">
    <property type="entry name" value="PIN-like_dom_sf"/>
</dbReference>
<dbReference type="Gene3D" id="3.30.70.370">
    <property type="match status" value="1"/>
</dbReference>
<evidence type="ECO:0000256" key="3">
    <source>
        <dbReference type="ARBA" id="ARBA00022695"/>
    </source>
</evidence>
<dbReference type="EMBL" id="JBBMFC010000002">
    <property type="protein sequence ID" value="MEQ2577416.1"/>
    <property type="molecule type" value="Genomic_DNA"/>
</dbReference>
<dbReference type="SUPFAM" id="SSF88723">
    <property type="entry name" value="PIN domain-like"/>
    <property type="match status" value="1"/>
</dbReference>
<dbReference type="CDD" id="cd09898">
    <property type="entry name" value="H3TH_53EXO"/>
    <property type="match status" value="1"/>
</dbReference>
<evidence type="ECO:0000256" key="7">
    <source>
        <dbReference type="ARBA" id="ARBA00023125"/>
    </source>
</evidence>
<dbReference type="SUPFAM" id="SSF56672">
    <property type="entry name" value="DNA/RNA polymerases"/>
    <property type="match status" value="1"/>
</dbReference>
<evidence type="ECO:0000256" key="2">
    <source>
        <dbReference type="ARBA" id="ARBA00022679"/>
    </source>
</evidence>
<dbReference type="PANTHER" id="PTHR10133:SF27">
    <property type="entry name" value="DNA POLYMERASE NU"/>
    <property type="match status" value="1"/>
</dbReference>
<dbReference type="GO" id="GO:0003887">
    <property type="term" value="F:DNA-directed DNA polymerase activity"/>
    <property type="evidence" value="ECO:0007669"/>
    <property type="project" value="UniProtKB-EC"/>
</dbReference>
<accession>A0ABV1HWV0</accession>
<sequence>MSEKIVLIDGHSIINRAFYGVPDLTNSDGLHTNAIYGFLNIMFRILDEEKPDYLAVAFDLKAPTFRHQMYDAYKGTRKPMPEELREQVPVLKEVLQAMGIPLLMKEGFEADDLLGTAARVSEEKGINAVIVSGDRDLLQLATDNVLIRMPKTKRGTTEIENYYAADVKEAYQVNPPQIIELKALMGDASDNIPGVPGIGEKTATNLIVAYGSIENAYAHVEEIKPNRAKEALRNHYDMAKMSKKLATICVQAPLELSWENAKLTNLYTPEVYEWFKKLNFKKLLSRFDLTGTELPSVPEVKRVTELGEAESIFAKAADQDRLAFEICQSKDEFGISLALSEQEVYYLAAEGFLTEEYLTDHMTQVVEQVPLCAASDVKKLLKMVHPVHREHFFDIEIAAYLINPLISSYAHEDMGTPHAALTTLKKLPELLNKLDEMEMRSLFDEVEMPLVFTLFDMEQEGMRVNAEELKAYGEALVDKISALEKSIHEAAGEEFNINSPKQLGVILFEKLGMKGGKKTKTGYSTSAEVLDKLAPEHPIVRDILEYRQLTKLKSTYADGLAGCIAADGRIHSSFNQTITATGRISSTEPNLQNIPVRMELGRLIRKVFIPSDGYVFVDADYSQIELRVLAHMSGDEKLIEAYRQAEDIHRITASQVFHVPFDEVTPLQRRNAKAVNFGIVYGISSFGLSQDLSISTKEAKEYIDRYFETYPGIKVFLDKLVQDAKEQGYVTTMFGRRRPVPELKSSNFMQRSFGERVAMNSPIQGTAADIIKIAMNRVHDRLLREGLESRLILQVHDELLIEAKLSEADQVEQILREEMQQAADLQVPLEIDLHRGNNWYEAK</sequence>
<dbReference type="InterPro" id="IPR019760">
    <property type="entry name" value="DNA-dir_DNA_pol_A_CS"/>
</dbReference>
<evidence type="ECO:0000256" key="6">
    <source>
        <dbReference type="ARBA" id="ARBA00022932"/>
    </source>
</evidence>
<dbReference type="InterPro" id="IPR020046">
    <property type="entry name" value="5-3_exonucl_a-hlix_arch_N"/>
</dbReference>
<dbReference type="SUPFAM" id="SSF47807">
    <property type="entry name" value="5' to 3' exonuclease, C-terminal subdomain"/>
    <property type="match status" value="1"/>
</dbReference>
<comment type="similarity">
    <text evidence="1 11">Belongs to the DNA polymerase type-A family.</text>
</comment>
<dbReference type="CDD" id="cd09859">
    <property type="entry name" value="PIN_53EXO"/>
    <property type="match status" value="1"/>
</dbReference>
<feature type="domain" description="5'-3' exonuclease" evidence="12">
    <location>
        <begin position="3"/>
        <end position="264"/>
    </location>
</feature>
<dbReference type="Pfam" id="PF00476">
    <property type="entry name" value="DNA_pol_A"/>
    <property type="match status" value="1"/>
</dbReference>
<dbReference type="Pfam" id="PF02739">
    <property type="entry name" value="5_3_exonuc_N"/>
    <property type="match status" value="1"/>
</dbReference>
<keyword evidence="6 11" id="KW-0239">DNA-directed DNA polymerase</keyword>
<dbReference type="InterPro" id="IPR018320">
    <property type="entry name" value="DNA_polymerase_1"/>
</dbReference>
<dbReference type="Gene3D" id="3.30.420.10">
    <property type="entry name" value="Ribonuclease H-like superfamily/Ribonuclease H"/>
    <property type="match status" value="1"/>
</dbReference>
<dbReference type="PRINTS" id="PR00868">
    <property type="entry name" value="DNAPOLI"/>
</dbReference>
<keyword evidence="2 11" id="KW-0808">Transferase</keyword>
<keyword evidence="3 11" id="KW-0548">Nucleotidyltransferase</keyword>
<keyword evidence="11" id="KW-0378">Hydrolase</keyword>